<name>X1W2K5_9ZZZZ</name>
<comment type="caution">
    <text evidence="2">The sequence shown here is derived from an EMBL/GenBank/DDBJ whole genome shotgun (WGS) entry which is preliminary data.</text>
</comment>
<keyword evidence="1" id="KW-0472">Membrane</keyword>
<feature type="transmembrane region" description="Helical" evidence="1">
    <location>
        <begin position="22"/>
        <end position="40"/>
    </location>
</feature>
<organism evidence="2">
    <name type="scientific">marine sediment metagenome</name>
    <dbReference type="NCBI Taxonomy" id="412755"/>
    <lineage>
        <taxon>unclassified sequences</taxon>
        <taxon>metagenomes</taxon>
        <taxon>ecological metagenomes</taxon>
    </lineage>
</organism>
<accession>X1W2K5</accession>
<keyword evidence="1" id="KW-1133">Transmembrane helix</keyword>
<proteinExistence type="predicted"/>
<dbReference type="EMBL" id="BARW01037287">
    <property type="protein sequence ID" value="GAJ23865.1"/>
    <property type="molecule type" value="Genomic_DNA"/>
</dbReference>
<sequence length="49" mass="5826">MKLKLFPDAPCHWLPPQTWPEIYAVITTMLLSLLALLYLLEWLTRMRPT</sequence>
<protein>
    <submittedName>
        <fullName evidence="2">Uncharacterized protein</fullName>
    </submittedName>
</protein>
<evidence type="ECO:0000313" key="2">
    <source>
        <dbReference type="EMBL" id="GAJ23865.1"/>
    </source>
</evidence>
<evidence type="ECO:0000256" key="1">
    <source>
        <dbReference type="SAM" id="Phobius"/>
    </source>
</evidence>
<gene>
    <name evidence="2" type="ORF">S12H4_57610</name>
</gene>
<keyword evidence="1" id="KW-0812">Transmembrane</keyword>
<dbReference type="AlphaFoldDB" id="X1W2K5"/>
<reference evidence="2" key="1">
    <citation type="journal article" date="2014" name="Front. Microbiol.">
        <title>High frequency of phylogenetically diverse reductive dehalogenase-homologous genes in deep subseafloor sedimentary metagenomes.</title>
        <authorList>
            <person name="Kawai M."/>
            <person name="Futagami T."/>
            <person name="Toyoda A."/>
            <person name="Takaki Y."/>
            <person name="Nishi S."/>
            <person name="Hori S."/>
            <person name="Arai W."/>
            <person name="Tsubouchi T."/>
            <person name="Morono Y."/>
            <person name="Uchiyama I."/>
            <person name="Ito T."/>
            <person name="Fujiyama A."/>
            <person name="Inagaki F."/>
            <person name="Takami H."/>
        </authorList>
    </citation>
    <scope>NUCLEOTIDE SEQUENCE</scope>
    <source>
        <strain evidence="2">Expedition CK06-06</strain>
    </source>
</reference>